<keyword evidence="6 7" id="KW-0862">Zinc</keyword>
<dbReference type="Gene3D" id="2.60.210.10">
    <property type="entry name" value="Apoptosis, Tumor Necrosis Factor Receptor Associated Protein 2, Chain A"/>
    <property type="match status" value="1"/>
</dbReference>
<organism evidence="11 12">
    <name type="scientific">Strigamia maritima</name>
    <name type="common">European centipede</name>
    <name type="synonym">Geophilus maritimus</name>
    <dbReference type="NCBI Taxonomy" id="126957"/>
    <lineage>
        <taxon>Eukaryota</taxon>
        <taxon>Metazoa</taxon>
        <taxon>Ecdysozoa</taxon>
        <taxon>Arthropoda</taxon>
        <taxon>Myriapoda</taxon>
        <taxon>Chilopoda</taxon>
        <taxon>Pleurostigmophora</taxon>
        <taxon>Geophilomorpha</taxon>
        <taxon>Linotaeniidae</taxon>
        <taxon>Strigamia</taxon>
    </lineage>
</organism>
<evidence type="ECO:0000259" key="10">
    <source>
        <dbReference type="PROSITE" id="PS50145"/>
    </source>
</evidence>
<dbReference type="STRING" id="126957.T1J4Q8"/>
<evidence type="ECO:0000313" key="12">
    <source>
        <dbReference type="Proteomes" id="UP000014500"/>
    </source>
</evidence>
<dbReference type="GO" id="GO:0005737">
    <property type="term" value="C:cytoplasm"/>
    <property type="evidence" value="ECO:0007669"/>
    <property type="project" value="UniProtKB-SubCell"/>
</dbReference>
<dbReference type="SUPFAM" id="SSF49599">
    <property type="entry name" value="TRAF domain-like"/>
    <property type="match status" value="2"/>
</dbReference>
<evidence type="ECO:0000256" key="3">
    <source>
        <dbReference type="ARBA" id="ARBA00022723"/>
    </source>
</evidence>
<dbReference type="Pfam" id="PF22486">
    <property type="entry name" value="MATH_2"/>
    <property type="match status" value="1"/>
</dbReference>
<evidence type="ECO:0000256" key="2">
    <source>
        <dbReference type="ARBA" id="ARBA00022490"/>
    </source>
</evidence>
<dbReference type="InterPro" id="IPR013083">
    <property type="entry name" value="Znf_RING/FYVE/PHD"/>
</dbReference>
<proteinExistence type="predicted"/>
<comment type="subcellular location">
    <subcellularLocation>
        <location evidence="1">Cytoplasm</location>
    </subcellularLocation>
</comment>
<keyword evidence="8" id="KW-0175">Coiled coil</keyword>
<evidence type="ECO:0000256" key="1">
    <source>
        <dbReference type="ARBA" id="ARBA00004496"/>
    </source>
</evidence>
<dbReference type="HOGENOM" id="CLU_037167_1_1_1"/>
<dbReference type="PhylomeDB" id="T1J4Q8"/>
<dbReference type="InterPro" id="IPR008974">
    <property type="entry name" value="TRAF-like"/>
</dbReference>
<dbReference type="EMBL" id="JH431848">
    <property type="status" value="NOT_ANNOTATED_CDS"/>
    <property type="molecule type" value="Genomic_DNA"/>
</dbReference>
<evidence type="ECO:0008006" key="13">
    <source>
        <dbReference type="Google" id="ProtNLM"/>
    </source>
</evidence>
<evidence type="ECO:0000256" key="5">
    <source>
        <dbReference type="ARBA" id="ARBA00022771"/>
    </source>
</evidence>
<feature type="domain" description="MATH" evidence="9">
    <location>
        <begin position="388"/>
        <end position="527"/>
    </location>
</feature>
<feature type="coiled-coil region" evidence="8">
    <location>
        <begin position="215"/>
        <end position="274"/>
    </location>
</feature>
<keyword evidence="5 7" id="KW-0863">Zinc-finger</keyword>
<accession>T1J4Q8</accession>
<name>T1J4Q8_STRMM</name>
<evidence type="ECO:0000256" key="8">
    <source>
        <dbReference type="SAM" id="Coils"/>
    </source>
</evidence>
<reference evidence="12" key="1">
    <citation type="submission" date="2011-05" db="EMBL/GenBank/DDBJ databases">
        <authorList>
            <person name="Richards S.R."/>
            <person name="Qu J."/>
            <person name="Jiang H."/>
            <person name="Jhangiani S.N."/>
            <person name="Agravi P."/>
            <person name="Goodspeed R."/>
            <person name="Gross S."/>
            <person name="Mandapat C."/>
            <person name="Jackson L."/>
            <person name="Mathew T."/>
            <person name="Pu L."/>
            <person name="Thornton R."/>
            <person name="Saada N."/>
            <person name="Wilczek-Boney K.B."/>
            <person name="Lee S."/>
            <person name="Kovar C."/>
            <person name="Wu Y."/>
            <person name="Scherer S.E."/>
            <person name="Worley K.C."/>
            <person name="Muzny D.M."/>
            <person name="Gibbs R."/>
        </authorList>
    </citation>
    <scope>NUCLEOTIDE SEQUENCE</scope>
    <source>
        <strain evidence="12">Brora</strain>
    </source>
</reference>
<keyword evidence="2" id="KW-0963">Cytoplasm</keyword>
<keyword evidence="4" id="KW-0677">Repeat</keyword>
<feature type="zinc finger region" description="TRAF-type" evidence="7">
    <location>
        <begin position="87"/>
        <end position="142"/>
    </location>
</feature>
<dbReference type="OMA" id="GQMENIQ"/>
<evidence type="ECO:0000256" key="7">
    <source>
        <dbReference type="PROSITE-ProRule" id="PRU00207"/>
    </source>
</evidence>
<dbReference type="Gene3D" id="3.30.40.10">
    <property type="entry name" value="Zinc/RING finger domain, C3HC4 (zinc finger)"/>
    <property type="match status" value="1"/>
</dbReference>
<reference evidence="11" key="2">
    <citation type="submission" date="2015-02" db="UniProtKB">
        <authorList>
            <consortium name="EnsemblMetazoa"/>
        </authorList>
    </citation>
    <scope>IDENTIFICATION</scope>
</reference>
<dbReference type="eggNOG" id="KOG0297">
    <property type="taxonomic scope" value="Eukaryota"/>
</dbReference>
<dbReference type="InterPro" id="IPR001293">
    <property type="entry name" value="Znf_TRAF"/>
</dbReference>
<dbReference type="GO" id="GO:0008270">
    <property type="term" value="F:zinc ion binding"/>
    <property type="evidence" value="ECO:0007669"/>
    <property type="project" value="UniProtKB-KW"/>
</dbReference>
<evidence type="ECO:0000256" key="6">
    <source>
        <dbReference type="ARBA" id="ARBA00022833"/>
    </source>
</evidence>
<feature type="domain" description="TRAF-type" evidence="10">
    <location>
        <begin position="87"/>
        <end position="142"/>
    </location>
</feature>
<feature type="coiled-coil region" evidence="8">
    <location>
        <begin position="304"/>
        <end position="370"/>
    </location>
</feature>
<dbReference type="PROSITE" id="PS50144">
    <property type="entry name" value="MATH"/>
    <property type="match status" value="1"/>
</dbReference>
<keyword evidence="3 7" id="KW-0479">Metal-binding</keyword>
<dbReference type="GO" id="GO:0043122">
    <property type="term" value="P:regulation of canonical NF-kappaB signal transduction"/>
    <property type="evidence" value="ECO:0007669"/>
    <property type="project" value="TreeGrafter"/>
</dbReference>
<keyword evidence="12" id="KW-1185">Reference proteome</keyword>
<sequence>MVHFWFHQPVWSETQISVPMNNLEFGFSDRDRCDSKNRLILKELPYGDICCQQCGQQIFKHEKACTESHSELCRYCNSPVDPDKIESHNDLCDMYPMNCDFCNAKFVRRTMNLHAQICAHSVRWCKFRPIGCKFQGTKSEIERHEGGNFHVELMTDLLLKLQTEQSRNTSMLAQSLNELMVLKDENVRRKSSVGIECQDVNLQQTEFCIEIKATQDNFEKSIKQQEIEINSCQQQIIDLESKQNIKLEEQLLEMQTLEKRLEIQTTMLTKQQAEQCDNVENNRKTLTTVIAANNLLTKVVAENKQMLTDKIANLEETIKWKEVEINSCQQQIFDLELKQNTKLDEQLMKMQKLEERLELQTDKMDKSCNELRTKLVDMEKDLRTKASSFSRIWKIEKFMQLQIDAKAVNMHVDSDPFYSSEFGYKMRLLLYPIGICDGVGTHLSIFLQVMSGENDAILKWPLEFTGKISILDQLNHKAHHSYKVTSDLIYAVRAYSAIRTALLSEQILRAVFAPDIGQSKLLVPLWA</sequence>
<dbReference type="PANTHER" id="PTHR10131:SF94">
    <property type="entry name" value="TNF RECEPTOR-ASSOCIATED FACTOR 4"/>
    <property type="match status" value="1"/>
</dbReference>
<evidence type="ECO:0000259" key="9">
    <source>
        <dbReference type="PROSITE" id="PS50144"/>
    </source>
</evidence>
<dbReference type="InterPro" id="IPR002083">
    <property type="entry name" value="MATH/TRAF_dom"/>
</dbReference>
<dbReference type="PANTHER" id="PTHR10131">
    <property type="entry name" value="TNF RECEPTOR ASSOCIATED FACTOR"/>
    <property type="match status" value="1"/>
</dbReference>
<dbReference type="Proteomes" id="UP000014500">
    <property type="component" value="Unassembled WGS sequence"/>
</dbReference>
<protein>
    <recommendedName>
        <fullName evidence="13">MATH domain-containing protein</fullName>
    </recommendedName>
</protein>
<dbReference type="AlphaFoldDB" id="T1J4Q8"/>
<evidence type="ECO:0000256" key="4">
    <source>
        <dbReference type="ARBA" id="ARBA00022737"/>
    </source>
</evidence>
<evidence type="ECO:0000313" key="11">
    <source>
        <dbReference type="EnsemblMetazoa" id="SMAR008602-PA"/>
    </source>
</evidence>
<dbReference type="EnsemblMetazoa" id="SMAR008602-RA">
    <property type="protein sequence ID" value="SMAR008602-PA"/>
    <property type="gene ID" value="SMAR008602"/>
</dbReference>
<dbReference type="PROSITE" id="PS50145">
    <property type="entry name" value="ZF_TRAF"/>
    <property type="match status" value="1"/>
</dbReference>